<dbReference type="GO" id="GO:0006281">
    <property type="term" value="P:DNA repair"/>
    <property type="evidence" value="ECO:0007669"/>
    <property type="project" value="UniProtKB-KW"/>
</dbReference>
<dbReference type="SMART" id="SM00717">
    <property type="entry name" value="SANT"/>
    <property type="match status" value="1"/>
</dbReference>
<dbReference type="InterPro" id="IPR032563">
    <property type="entry name" value="DAMP1_SANT-like"/>
</dbReference>
<reference evidence="16" key="2">
    <citation type="submission" date="2016-07" db="EMBL/GenBank/DDBJ databases">
        <title>Evolution of pathogenesis and genome organization in the Tremellales.</title>
        <authorList>
            <person name="Cuomo C."/>
            <person name="Litvintseva A."/>
            <person name="Heitman J."/>
            <person name="Chen Y."/>
            <person name="Sun S."/>
            <person name="Springer D."/>
            <person name="Dromer F."/>
            <person name="Young S."/>
            <person name="Zeng Q."/>
            <person name="Chapman S."/>
            <person name="Gujja S."/>
            <person name="Saif S."/>
            <person name="Birren B."/>
        </authorList>
    </citation>
    <scope>NUCLEOTIDE SEQUENCE</scope>
    <source>
        <strain evidence="16">CBS 10737</strain>
    </source>
</reference>
<evidence type="ECO:0000256" key="7">
    <source>
        <dbReference type="ARBA" id="ARBA00023159"/>
    </source>
</evidence>
<dbReference type="GO" id="GO:0000812">
    <property type="term" value="C:Swr1 complex"/>
    <property type="evidence" value="ECO:0007669"/>
    <property type="project" value="TreeGrafter"/>
</dbReference>
<evidence type="ECO:0000256" key="4">
    <source>
        <dbReference type="ARBA" id="ARBA00022763"/>
    </source>
</evidence>
<keyword evidence="6" id="KW-0805">Transcription regulation</keyword>
<evidence type="ECO:0000313" key="16">
    <source>
        <dbReference type="EMBL" id="OCF46621.1"/>
    </source>
</evidence>
<dbReference type="PANTHER" id="PTHR12855:SF10">
    <property type="entry name" value="DNA METHYLTRANSFERASE 1-ASSOCIATED PROTEIN 1"/>
    <property type="match status" value="1"/>
</dbReference>
<sequence>MSSSDVRSILNLPQAGPSTTSASRKTTTAPKKPDGISRELYALIGNNAPSLAEAQASIAAVKYRERPSLKSKRVHWEWTPFTPAARHAAPACLSHWARVTDADPAAIEYFGKFNLHGPSIMEYSQFEYDQHLNDPEWTPHETAYLFDLLKTYDLRFVVVADRYAYRGQTGTGVEKRRSVEEIKDRYYTICRRLVRTRTATDPQAQQQLIHTYAFDKAREIKRKQYASELFHLTAAEIAEEEALYVEIKRMEQNERRYRADRDDLMRTVMGLDSGLVEFDQSNVELIFGADKVRLIPLRTSLISPQNKKRKRAEEGEPLPPPPPPPKLNPKDQVAFDLAHCIYHIPPPPTNPHSSHLASKHPVHQPIHLRSTKIPLPKQNASIRITELLNELGIGAGRLVMPTRSNIEMYDSLLQAAGALVEMKRQVDRVEQELRTVKAQKEGLLPTLETRKVRSESVTSTDTTTTTNRRSRPL</sequence>
<reference evidence="16" key="1">
    <citation type="submission" date="2013-07" db="EMBL/GenBank/DDBJ databases">
        <title>The Genome Sequence of Cryptococcus pinus CBS10737.</title>
        <authorList>
            <consortium name="The Broad Institute Genome Sequencing Platform"/>
            <person name="Cuomo C."/>
            <person name="Litvintseva A."/>
            <person name="Chen Y."/>
            <person name="Heitman J."/>
            <person name="Sun S."/>
            <person name="Springer D."/>
            <person name="Dromer F."/>
            <person name="Young S.K."/>
            <person name="Zeng Q."/>
            <person name="Gargeya S."/>
            <person name="Fitzgerald M."/>
            <person name="Abouelleil A."/>
            <person name="Alvarado L."/>
            <person name="Berlin A.M."/>
            <person name="Chapman S.B."/>
            <person name="Dewar J."/>
            <person name="Goldberg J."/>
            <person name="Griggs A."/>
            <person name="Gujja S."/>
            <person name="Hansen M."/>
            <person name="Howarth C."/>
            <person name="Imamovic A."/>
            <person name="Larimer J."/>
            <person name="McCowan C."/>
            <person name="Murphy C."/>
            <person name="Pearson M."/>
            <person name="Priest M."/>
            <person name="Roberts A."/>
            <person name="Saif S."/>
            <person name="Shea T."/>
            <person name="Sykes S."/>
            <person name="Wortman J."/>
            <person name="Nusbaum C."/>
            <person name="Birren B."/>
        </authorList>
    </citation>
    <scope>NUCLEOTIDE SEQUENCE [LARGE SCALE GENOMIC DNA]</scope>
    <source>
        <strain evidence="16">CBS 10737</strain>
    </source>
</reference>
<keyword evidence="9" id="KW-0234">DNA repair</keyword>
<evidence type="ECO:0000256" key="1">
    <source>
        <dbReference type="ARBA" id="ARBA00004123"/>
    </source>
</evidence>
<feature type="domain" description="Myb-like" evidence="15">
    <location>
        <begin position="133"/>
        <end position="192"/>
    </location>
</feature>
<dbReference type="InterPro" id="IPR027109">
    <property type="entry name" value="Swc4/Dmap1"/>
</dbReference>
<keyword evidence="7" id="KW-0010">Activator</keyword>
<dbReference type="GO" id="GO:0035267">
    <property type="term" value="C:NuA4 histone acetyltransferase complex"/>
    <property type="evidence" value="ECO:0007669"/>
    <property type="project" value="InterPro"/>
</dbReference>
<dbReference type="GO" id="GO:0000122">
    <property type="term" value="P:negative regulation of transcription by RNA polymerase II"/>
    <property type="evidence" value="ECO:0007669"/>
    <property type="project" value="TreeGrafter"/>
</dbReference>
<feature type="coiled-coil region" evidence="13">
    <location>
        <begin position="412"/>
        <end position="439"/>
    </location>
</feature>
<comment type="similarity">
    <text evidence="2">Belongs to the SWC4 family.</text>
</comment>
<evidence type="ECO:0000256" key="2">
    <source>
        <dbReference type="ARBA" id="ARBA00006918"/>
    </source>
</evidence>
<comment type="subunit">
    <text evidence="12">Component of the SWR1 chromatin-remodeling complex and of the NuA4 histone acetyltransferase complex.</text>
</comment>
<dbReference type="FunFam" id="1.10.10.60:FF:000501">
    <property type="entry name" value="Unplaced genomic scaffold supercont1.172, whole genome shotgun sequence"/>
    <property type="match status" value="1"/>
</dbReference>
<dbReference type="EMBL" id="KI894016">
    <property type="protein sequence ID" value="OCF46621.1"/>
    <property type="molecule type" value="Genomic_DNA"/>
</dbReference>
<keyword evidence="8" id="KW-0804">Transcription</keyword>
<evidence type="ECO:0000256" key="9">
    <source>
        <dbReference type="ARBA" id="ARBA00023204"/>
    </source>
</evidence>
<evidence type="ECO:0000256" key="3">
    <source>
        <dbReference type="ARBA" id="ARBA00019132"/>
    </source>
</evidence>
<dbReference type="GO" id="GO:0003714">
    <property type="term" value="F:transcription corepressor activity"/>
    <property type="evidence" value="ECO:0007669"/>
    <property type="project" value="TreeGrafter"/>
</dbReference>
<gene>
    <name evidence="16" type="ORF">I206_07474</name>
</gene>
<dbReference type="AlphaFoldDB" id="A0A1B9HTM5"/>
<evidence type="ECO:0000256" key="13">
    <source>
        <dbReference type="SAM" id="Coils"/>
    </source>
</evidence>
<accession>A0A1B9HTM5</accession>
<comment type="function">
    <text evidence="11">Component of the SWR1 complex which mediates the ATP-dependent exchange of histone H2A for the H2A variant HZT1 leading to transcriptional regulation of selected genes by chromatin remodeling. Component of the NuA4 histone acetyltransferase complex which is involved in transcriptional activation of selected genes principally by acetylation of nucleosomal histone H4 and H2A. The NuA4 complex is also involved in DNA repair.</text>
</comment>
<keyword evidence="4" id="KW-0227">DNA damage</keyword>
<evidence type="ECO:0000256" key="11">
    <source>
        <dbReference type="ARBA" id="ARBA00025264"/>
    </source>
</evidence>
<comment type="subcellular location">
    <subcellularLocation>
        <location evidence="1">Nucleus</location>
    </subcellularLocation>
</comment>
<organism evidence="16">
    <name type="scientific">Kwoniella pini CBS 10737</name>
    <dbReference type="NCBI Taxonomy" id="1296096"/>
    <lineage>
        <taxon>Eukaryota</taxon>
        <taxon>Fungi</taxon>
        <taxon>Dikarya</taxon>
        <taxon>Basidiomycota</taxon>
        <taxon>Agaricomycotina</taxon>
        <taxon>Tremellomycetes</taxon>
        <taxon>Tremellales</taxon>
        <taxon>Cryptococcaceae</taxon>
        <taxon>Kwoniella</taxon>
    </lineage>
</organism>
<proteinExistence type="inferred from homology"/>
<feature type="region of interest" description="Disordered" evidence="14">
    <location>
        <begin position="447"/>
        <end position="473"/>
    </location>
</feature>
<dbReference type="PANTHER" id="PTHR12855">
    <property type="entry name" value="DNA METHYLTRANSFERASE 1-ASSOCIATED PROTEIN 1 FAMILY MEMBER"/>
    <property type="match status" value="1"/>
</dbReference>
<feature type="region of interest" description="Disordered" evidence="14">
    <location>
        <begin position="303"/>
        <end position="330"/>
    </location>
</feature>
<evidence type="ECO:0000256" key="6">
    <source>
        <dbReference type="ARBA" id="ARBA00023015"/>
    </source>
</evidence>
<evidence type="ECO:0000256" key="10">
    <source>
        <dbReference type="ARBA" id="ARBA00023242"/>
    </source>
</evidence>
<dbReference type="STRING" id="1296096.A0A1B9HTM5"/>
<evidence type="ECO:0000256" key="5">
    <source>
        <dbReference type="ARBA" id="ARBA00022853"/>
    </source>
</evidence>
<keyword evidence="10" id="KW-0539">Nucleus</keyword>
<protein>
    <recommendedName>
        <fullName evidence="3">SWR1-complex protein 4</fullName>
    </recommendedName>
</protein>
<dbReference type="Gene3D" id="1.10.10.60">
    <property type="entry name" value="Homeodomain-like"/>
    <property type="match status" value="1"/>
</dbReference>
<evidence type="ECO:0000259" key="15">
    <source>
        <dbReference type="SMART" id="SM00717"/>
    </source>
</evidence>
<name>A0A1B9HTM5_9TREE</name>
<keyword evidence="13" id="KW-0175">Coiled coil</keyword>
<keyword evidence="5" id="KW-0156">Chromatin regulator</keyword>
<dbReference type="OrthoDB" id="19740at2759"/>
<dbReference type="Pfam" id="PF16282">
    <property type="entry name" value="SANT_DAMP1_like"/>
    <property type="match status" value="1"/>
</dbReference>
<dbReference type="InterPro" id="IPR001005">
    <property type="entry name" value="SANT/Myb"/>
</dbReference>
<feature type="compositionally biased region" description="Low complexity" evidence="14">
    <location>
        <begin position="455"/>
        <end position="467"/>
    </location>
</feature>
<feature type="compositionally biased region" description="Pro residues" evidence="14">
    <location>
        <begin position="317"/>
        <end position="327"/>
    </location>
</feature>
<feature type="region of interest" description="Disordered" evidence="14">
    <location>
        <begin position="1"/>
        <end position="33"/>
    </location>
</feature>
<feature type="compositionally biased region" description="Low complexity" evidence="14">
    <location>
        <begin position="17"/>
        <end position="30"/>
    </location>
</feature>
<evidence type="ECO:0000256" key="12">
    <source>
        <dbReference type="ARBA" id="ARBA00038745"/>
    </source>
</evidence>
<evidence type="ECO:0000256" key="8">
    <source>
        <dbReference type="ARBA" id="ARBA00023163"/>
    </source>
</evidence>
<dbReference type="GO" id="GO:0006338">
    <property type="term" value="P:chromatin remodeling"/>
    <property type="evidence" value="ECO:0007669"/>
    <property type="project" value="InterPro"/>
</dbReference>
<evidence type="ECO:0000256" key="14">
    <source>
        <dbReference type="SAM" id="MobiDB-lite"/>
    </source>
</evidence>